<dbReference type="Gene3D" id="3.40.50.1820">
    <property type="entry name" value="alpha/beta hydrolase"/>
    <property type="match status" value="1"/>
</dbReference>
<name>W2ZLG7_PHYNI</name>
<dbReference type="InterPro" id="IPR019819">
    <property type="entry name" value="Carboxylesterase_B_CS"/>
</dbReference>
<protein>
    <recommendedName>
        <fullName evidence="4">Carboxylesterase type B domain-containing protein</fullName>
    </recommendedName>
</protein>
<evidence type="ECO:0000313" key="6">
    <source>
        <dbReference type="Proteomes" id="UP000018948"/>
    </source>
</evidence>
<dbReference type="PANTHER" id="PTHR43142">
    <property type="entry name" value="CARBOXYLIC ESTER HYDROLASE"/>
    <property type="match status" value="1"/>
</dbReference>
<organism evidence="5 6">
    <name type="scientific">Phytophthora nicotianae P10297</name>
    <dbReference type="NCBI Taxonomy" id="1317064"/>
    <lineage>
        <taxon>Eukaryota</taxon>
        <taxon>Sar</taxon>
        <taxon>Stramenopiles</taxon>
        <taxon>Oomycota</taxon>
        <taxon>Peronosporomycetes</taxon>
        <taxon>Peronosporales</taxon>
        <taxon>Peronosporaceae</taxon>
        <taxon>Phytophthora</taxon>
    </lineage>
</organism>
<dbReference type="Proteomes" id="UP000018948">
    <property type="component" value="Unassembled WGS sequence"/>
</dbReference>
<proteinExistence type="inferred from homology"/>
<evidence type="ECO:0000256" key="3">
    <source>
        <dbReference type="SAM" id="SignalP"/>
    </source>
</evidence>
<feature type="domain" description="Carboxylesterase type B" evidence="4">
    <location>
        <begin position="27"/>
        <end position="121"/>
    </location>
</feature>
<keyword evidence="3" id="KW-0732">Signal</keyword>
<dbReference type="Pfam" id="PF00135">
    <property type="entry name" value="COesterase"/>
    <property type="match status" value="1"/>
</dbReference>
<dbReference type="InterPro" id="IPR029058">
    <property type="entry name" value="AB_hydrolase_fold"/>
</dbReference>
<evidence type="ECO:0000259" key="4">
    <source>
        <dbReference type="Pfam" id="PF00135"/>
    </source>
</evidence>
<dbReference type="SUPFAM" id="SSF53474">
    <property type="entry name" value="alpha/beta-Hydrolases"/>
    <property type="match status" value="1"/>
</dbReference>
<sequence>MRVFALLVAAAVVVPVLSTSLPMVDLDYTTVGYYKYQNIRFAAVPTGDLRFAAPEMPPQENETNTGTNLADADVACTSTEDCLYLDVWAPANATNLPVMVWTYGGGFAAGSKSQNTPEGLSDLSQDLSRRAILAERVLRCWL</sequence>
<dbReference type="GO" id="GO:0016787">
    <property type="term" value="F:hydrolase activity"/>
    <property type="evidence" value="ECO:0007669"/>
    <property type="project" value="UniProtKB-KW"/>
</dbReference>
<accession>W2ZLG7</accession>
<comment type="similarity">
    <text evidence="1">Belongs to the type-B carboxylesterase/lipase family.</text>
</comment>
<dbReference type="EMBL" id="ANIY01001306">
    <property type="protein sequence ID" value="ETP48202.1"/>
    <property type="molecule type" value="Genomic_DNA"/>
</dbReference>
<dbReference type="PANTHER" id="PTHR43142:SF1">
    <property type="entry name" value="CARBOXYLIC ESTER HYDROLASE"/>
    <property type="match status" value="1"/>
</dbReference>
<dbReference type="AlphaFoldDB" id="W2ZLG7"/>
<evidence type="ECO:0000256" key="2">
    <source>
        <dbReference type="ARBA" id="ARBA00022801"/>
    </source>
</evidence>
<dbReference type="InterPro" id="IPR002018">
    <property type="entry name" value="CarbesteraseB"/>
</dbReference>
<feature type="chain" id="PRO_5004832165" description="Carboxylesterase type B domain-containing protein" evidence="3">
    <location>
        <begin position="19"/>
        <end position="142"/>
    </location>
</feature>
<reference evidence="5 6" key="1">
    <citation type="submission" date="2013-11" db="EMBL/GenBank/DDBJ databases">
        <title>The Genome Sequence of Phytophthora parasitica P10297.</title>
        <authorList>
            <consortium name="The Broad Institute Genomics Platform"/>
            <person name="Russ C."/>
            <person name="Tyler B."/>
            <person name="Panabieres F."/>
            <person name="Shan W."/>
            <person name="Tripathy S."/>
            <person name="Grunwald N."/>
            <person name="Machado M."/>
            <person name="Johnson C.S."/>
            <person name="Walker B."/>
            <person name="Young S.K."/>
            <person name="Zeng Q."/>
            <person name="Gargeya S."/>
            <person name="Fitzgerald M."/>
            <person name="Haas B."/>
            <person name="Abouelleil A."/>
            <person name="Allen A.W."/>
            <person name="Alvarado L."/>
            <person name="Arachchi H.M."/>
            <person name="Berlin A.M."/>
            <person name="Chapman S.B."/>
            <person name="Gainer-Dewar J."/>
            <person name="Goldberg J."/>
            <person name="Griggs A."/>
            <person name="Gujja S."/>
            <person name="Hansen M."/>
            <person name="Howarth C."/>
            <person name="Imamovic A."/>
            <person name="Ireland A."/>
            <person name="Larimer J."/>
            <person name="McCowan C."/>
            <person name="Murphy C."/>
            <person name="Pearson M."/>
            <person name="Poon T.W."/>
            <person name="Priest M."/>
            <person name="Roberts A."/>
            <person name="Saif S."/>
            <person name="Shea T."/>
            <person name="Sisk P."/>
            <person name="Sykes S."/>
            <person name="Wortman J."/>
            <person name="Nusbaum C."/>
            <person name="Birren B."/>
        </authorList>
    </citation>
    <scope>NUCLEOTIDE SEQUENCE [LARGE SCALE GENOMIC DNA]</scope>
    <source>
        <strain evidence="5 6">P10297</strain>
    </source>
</reference>
<feature type="signal peptide" evidence="3">
    <location>
        <begin position="1"/>
        <end position="18"/>
    </location>
</feature>
<evidence type="ECO:0000256" key="1">
    <source>
        <dbReference type="ARBA" id="ARBA00005964"/>
    </source>
</evidence>
<keyword evidence="2" id="KW-0378">Hydrolase</keyword>
<gene>
    <name evidence="5" type="ORF">F442_06012</name>
</gene>
<evidence type="ECO:0000313" key="5">
    <source>
        <dbReference type="EMBL" id="ETP48202.1"/>
    </source>
</evidence>
<dbReference type="ESTHER" id="phypr-w2nnh2">
    <property type="family name" value="Fungal_carboxylesterase_lipase"/>
</dbReference>
<comment type="caution">
    <text evidence="5">The sequence shown here is derived from an EMBL/GenBank/DDBJ whole genome shotgun (WGS) entry which is preliminary data.</text>
</comment>
<dbReference type="PROSITE" id="PS00941">
    <property type="entry name" value="CARBOXYLESTERASE_B_2"/>
    <property type="match status" value="1"/>
</dbReference>